<sequence length="325" mass="35834">MSEAAPNAKPDRIVSLIASATEIICALGARDRLVGRSHECDYPEDVLQLPQLTEAKFPIDGTSYDIDQRVKAIVQEGLSVYRVDADALEKLDPDVIVTQDHCEVCAVSLSDVEDAVCQFAKQGAEVVSLHPDSLDDIWSDIRKVAKAIGDVDAGERLIENARDRMTWLSGLTAKAEATPHVAMIEWVDPLMGGGNWMPELVEMANGIDFLAKPGEPSPWVEWDDIVKQDPDVIFVHPCGFDIERTLEEMPSLEQRPGWHDLKAVRENKVFVADGNQYFNRPGPRVVESLQILAEILHPDLFPPSFEGKGWVHYSGSPVQTASSAA</sequence>
<dbReference type="CDD" id="cd01144">
    <property type="entry name" value="BtuF"/>
    <property type="match status" value="1"/>
</dbReference>
<dbReference type="PANTHER" id="PTHR42860:SF1">
    <property type="entry name" value="VITAMIN B12-BINDING PROTEIN"/>
    <property type="match status" value="1"/>
</dbReference>
<name>A0ABW3J6M0_9HYPH</name>
<dbReference type="PANTHER" id="PTHR42860">
    <property type="entry name" value="VITAMIN B12-BINDING PROTEIN"/>
    <property type="match status" value="1"/>
</dbReference>
<evidence type="ECO:0000313" key="3">
    <source>
        <dbReference type="Proteomes" id="UP001597102"/>
    </source>
</evidence>
<organism evidence="2 3">
    <name type="scientific">Methyloligella solikamskensis</name>
    <dbReference type="NCBI Taxonomy" id="1177756"/>
    <lineage>
        <taxon>Bacteria</taxon>
        <taxon>Pseudomonadati</taxon>
        <taxon>Pseudomonadota</taxon>
        <taxon>Alphaproteobacteria</taxon>
        <taxon>Hyphomicrobiales</taxon>
        <taxon>Hyphomicrobiaceae</taxon>
        <taxon>Methyloligella</taxon>
    </lineage>
</organism>
<dbReference type="Pfam" id="PF01497">
    <property type="entry name" value="Peripla_BP_2"/>
    <property type="match status" value="1"/>
</dbReference>
<dbReference type="EMBL" id="JBHTJO010000001">
    <property type="protein sequence ID" value="MFD0985914.1"/>
    <property type="molecule type" value="Genomic_DNA"/>
</dbReference>
<keyword evidence="3" id="KW-1185">Reference proteome</keyword>
<dbReference type="Proteomes" id="UP001597102">
    <property type="component" value="Unassembled WGS sequence"/>
</dbReference>
<dbReference type="PROSITE" id="PS50983">
    <property type="entry name" value="FE_B12_PBP"/>
    <property type="match status" value="1"/>
</dbReference>
<comment type="caution">
    <text evidence="2">The sequence shown here is derived from an EMBL/GenBank/DDBJ whole genome shotgun (WGS) entry which is preliminary data.</text>
</comment>
<protein>
    <submittedName>
        <fullName evidence="2">Cobalamin-binding protein</fullName>
    </submittedName>
</protein>
<feature type="domain" description="Fe/B12 periplasmic-binding" evidence="1">
    <location>
        <begin position="12"/>
        <end position="300"/>
    </location>
</feature>
<dbReference type="InterPro" id="IPR002491">
    <property type="entry name" value="ABC_transptr_periplasmic_BD"/>
</dbReference>
<dbReference type="SUPFAM" id="SSF53807">
    <property type="entry name" value="Helical backbone' metal receptor"/>
    <property type="match status" value="1"/>
</dbReference>
<evidence type="ECO:0000259" key="1">
    <source>
        <dbReference type="PROSITE" id="PS50983"/>
    </source>
</evidence>
<reference evidence="3" key="1">
    <citation type="journal article" date="2019" name="Int. J. Syst. Evol. Microbiol.">
        <title>The Global Catalogue of Microorganisms (GCM) 10K type strain sequencing project: providing services to taxonomists for standard genome sequencing and annotation.</title>
        <authorList>
            <consortium name="The Broad Institute Genomics Platform"/>
            <consortium name="The Broad Institute Genome Sequencing Center for Infectious Disease"/>
            <person name="Wu L."/>
            <person name="Ma J."/>
        </authorList>
    </citation>
    <scope>NUCLEOTIDE SEQUENCE [LARGE SCALE GENOMIC DNA]</scope>
    <source>
        <strain evidence="3">CCUG 61697</strain>
    </source>
</reference>
<evidence type="ECO:0000313" key="2">
    <source>
        <dbReference type="EMBL" id="MFD0985914.1"/>
    </source>
</evidence>
<proteinExistence type="predicted"/>
<dbReference type="RefSeq" id="WP_379085082.1">
    <property type="nucleotide sequence ID" value="NZ_JBHTJO010000001.1"/>
</dbReference>
<dbReference type="InterPro" id="IPR051030">
    <property type="entry name" value="Vitamin_B12-ABC_binding"/>
</dbReference>
<gene>
    <name evidence="2" type="ORF">ACFQ2F_02250</name>
</gene>
<accession>A0ABW3J6M0</accession>
<dbReference type="Gene3D" id="3.40.50.1980">
    <property type="entry name" value="Nitrogenase molybdenum iron protein domain"/>
    <property type="match status" value="2"/>
</dbReference>